<evidence type="ECO:0000313" key="3">
    <source>
        <dbReference type="Proteomes" id="UP001596200"/>
    </source>
</evidence>
<comment type="caution">
    <text evidence="2">The sequence shown here is derived from an EMBL/GenBank/DDBJ whole genome shotgun (WGS) entry which is preliminary data.</text>
</comment>
<name>A0ABW1GNI4_9ACTN</name>
<protein>
    <submittedName>
        <fullName evidence="2">DUF6177 family protein</fullName>
    </submittedName>
</protein>
<evidence type="ECO:0000256" key="1">
    <source>
        <dbReference type="SAM" id="MobiDB-lite"/>
    </source>
</evidence>
<accession>A0ABW1GNI4</accession>
<sequence length="463" mass="48699">MTQDVIALTPKMPDTKALLAGLLAGGPDLLVDRAGDGAVAQLCTAAGRALVSLEAPRYVQVPGEVARLLGPDVRAESPVWWTEARAASAVAGAARLAGSVAGRLVAVHGGVVWPREAGHTEVVTGLVDAAADTVPLGVDLLTDEAAVVIQGRPVIAATTWLTDVVRNAARTGRELQLVTPPSTRLTFPTRTLLDGLPSRWVVSDPERGYYDGLSGAVLRWHDGRFTHASDDGPRIADAFRPRPGTEGERQLLLSIRTIHPADGHLVLGGALEQAWRTLTGAPPAGWSTSEPVGVPWSPRQLTDLARTRAQQSLPTWIVAVGTPDHPAIATVRTTRTHLGVEEHITLAVGYHADRHAPVDTMPELAESLAAGHNLATMVGQLRTARADLTTPAHHEPPPVPFSFTLGPDAVADRGGDDTAFAPTRLGPAARPALHYTLGDGTDPAARERLRQINDRSATATGAG</sequence>
<dbReference type="Proteomes" id="UP001596200">
    <property type="component" value="Unassembled WGS sequence"/>
</dbReference>
<proteinExistence type="predicted"/>
<reference evidence="3" key="1">
    <citation type="journal article" date="2019" name="Int. J. Syst. Evol. Microbiol.">
        <title>The Global Catalogue of Microorganisms (GCM) 10K type strain sequencing project: providing services to taxonomists for standard genome sequencing and annotation.</title>
        <authorList>
            <consortium name="The Broad Institute Genomics Platform"/>
            <consortium name="The Broad Institute Genome Sequencing Center for Infectious Disease"/>
            <person name="Wu L."/>
            <person name="Ma J."/>
        </authorList>
    </citation>
    <scope>NUCLEOTIDE SEQUENCE [LARGE SCALE GENOMIC DNA]</scope>
    <source>
        <strain evidence="3">JCM 4147</strain>
    </source>
</reference>
<gene>
    <name evidence="2" type="ORF">ACFP1B_22755</name>
</gene>
<keyword evidence="3" id="KW-1185">Reference proteome</keyword>
<dbReference type="InterPro" id="IPR046175">
    <property type="entry name" value="DUF6177"/>
</dbReference>
<organism evidence="2 3">
    <name type="scientific">Streptomyces pulveraceus</name>
    <dbReference type="NCBI Taxonomy" id="68258"/>
    <lineage>
        <taxon>Bacteria</taxon>
        <taxon>Bacillati</taxon>
        <taxon>Actinomycetota</taxon>
        <taxon>Actinomycetes</taxon>
        <taxon>Kitasatosporales</taxon>
        <taxon>Streptomycetaceae</taxon>
        <taxon>Streptomyces</taxon>
    </lineage>
</organism>
<dbReference type="RefSeq" id="WP_344507113.1">
    <property type="nucleotide sequence ID" value="NZ_BAAATU010000001.1"/>
</dbReference>
<feature type="region of interest" description="Disordered" evidence="1">
    <location>
        <begin position="424"/>
        <end position="443"/>
    </location>
</feature>
<dbReference type="Pfam" id="PF19674">
    <property type="entry name" value="DUF6177"/>
    <property type="match status" value="1"/>
</dbReference>
<evidence type="ECO:0000313" key="2">
    <source>
        <dbReference type="EMBL" id="MFC5916220.1"/>
    </source>
</evidence>
<dbReference type="EMBL" id="JBHSPU010000020">
    <property type="protein sequence ID" value="MFC5916220.1"/>
    <property type="molecule type" value="Genomic_DNA"/>
</dbReference>